<dbReference type="InterPro" id="IPR027268">
    <property type="entry name" value="Peptidase_M4/M1_CTD_sf"/>
</dbReference>
<dbReference type="SUPFAM" id="SSF55486">
    <property type="entry name" value="Metalloproteases ('zincins'), catalytic domain"/>
    <property type="match status" value="1"/>
</dbReference>
<comment type="cofactor">
    <cofactor evidence="2">
        <name>Zn(2+)</name>
        <dbReference type="ChEBI" id="CHEBI:29105"/>
    </cofactor>
    <text evidence="2">Binds 1 zinc ion per subunit.</text>
</comment>
<dbReference type="PANTHER" id="PTHR45726:SF3">
    <property type="entry name" value="LEUKOTRIENE A-4 HYDROLASE"/>
    <property type="match status" value="1"/>
</dbReference>
<dbReference type="RefSeq" id="WP_122926845.1">
    <property type="nucleotide sequence ID" value="NZ_RHHU01000024.1"/>
</dbReference>
<gene>
    <name evidence="4" type="ORF">EDM59_29295</name>
</gene>
<reference evidence="4 5" key="1">
    <citation type="submission" date="2018-10" db="EMBL/GenBank/DDBJ databases">
        <title>Phylogenomics of Brevibacillus.</title>
        <authorList>
            <person name="Dunlap C."/>
        </authorList>
    </citation>
    <scope>NUCLEOTIDE SEQUENCE [LARGE SCALE GENOMIC DNA]</scope>
    <source>
        <strain evidence="4 5">JCM 15774</strain>
    </source>
</reference>
<name>A0A3M8CT84_9BACL</name>
<dbReference type="PANTHER" id="PTHR45726">
    <property type="entry name" value="LEUKOTRIENE A-4 HYDROLASE"/>
    <property type="match status" value="1"/>
</dbReference>
<evidence type="ECO:0000313" key="5">
    <source>
        <dbReference type="Proteomes" id="UP000269573"/>
    </source>
</evidence>
<evidence type="ECO:0000313" key="4">
    <source>
        <dbReference type="EMBL" id="RNB78739.1"/>
    </source>
</evidence>
<dbReference type="Pfam" id="PF01433">
    <property type="entry name" value="Peptidase_M1"/>
    <property type="match status" value="1"/>
</dbReference>
<sequence length="512" mass="58424">MRRNRWIGSLMIGVALISILWTKPWTIRAGVDEIQTWLPQQVPAAASYRADVRVDMKTHTVTGTLAVRFSPQDDKAYFHLYPNVFQERSDLGGENWEQILGKQREPGSIQISEVRVDGARVPYQLQGSMDTLLAVPLMGKSSAEQTEVEMHFALQVPFNNGRLSYNDHAMWLGNWMPILAMKGADGWRLDPYASIGDPFYSEMANYHLRVQIEEGYQLASSGIESVAVVTQTRPQRQSIYELDAWNVRDFALVILDDSYRQESGKVGDVVVRTWSQEGDDPQVASHLHQVAMQSLGYYGKQFGRYPYQEYDVVKTGGFFGGMEYPSIVFIQDEYFSRTDQVADAIVAHETAHQWFYGLVGNDEVREAWVDESLTDYATMAYLQSVDPARARGYIQLRLAQSKAAETYAAKGLRVWQSVEQFPTWKSYTELVYGRGAAMWWAMRKGWGEDRLHDLLRQYVLENQYGQAKGQELIERLSAEAGADATPFVDFWLKLRLEQKEAAEAWVNKGKHE</sequence>
<dbReference type="Gene3D" id="1.10.390.10">
    <property type="entry name" value="Neutral Protease Domain 2"/>
    <property type="match status" value="1"/>
</dbReference>
<dbReference type="EMBL" id="RHHU01000024">
    <property type="protein sequence ID" value="RNB78739.1"/>
    <property type="molecule type" value="Genomic_DNA"/>
</dbReference>
<organism evidence="4 5">
    <name type="scientific">Brevibacillus nitrificans</name>
    <dbReference type="NCBI Taxonomy" id="651560"/>
    <lineage>
        <taxon>Bacteria</taxon>
        <taxon>Bacillati</taxon>
        <taxon>Bacillota</taxon>
        <taxon>Bacilli</taxon>
        <taxon>Bacillales</taxon>
        <taxon>Paenibacillaceae</taxon>
        <taxon>Brevibacillus</taxon>
    </lineage>
</organism>
<evidence type="ECO:0000256" key="2">
    <source>
        <dbReference type="PIRSR" id="PIRSR634015-3"/>
    </source>
</evidence>
<evidence type="ECO:0000256" key="1">
    <source>
        <dbReference type="PIRSR" id="PIRSR634015-1"/>
    </source>
</evidence>
<feature type="binding site" evidence="2">
    <location>
        <position position="352"/>
    </location>
    <ligand>
        <name>Zn(2+)</name>
        <dbReference type="ChEBI" id="CHEBI:29105"/>
        <note>catalytic</note>
    </ligand>
</feature>
<accession>A0A3M8CT84</accession>
<proteinExistence type="predicted"/>
<keyword evidence="2" id="KW-0479">Metal-binding</keyword>
<keyword evidence="5" id="KW-1185">Reference proteome</keyword>
<dbReference type="CDD" id="cd09604">
    <property type="entry name" value="M1_APN_like"/>
    <property type="match status" value="1"/>
</dbReference>
<dbReference type="InterPro" id="IPR014782">
    <property type="entry name" value="Peptidase_M1_dom"/>
</dbReference>
<keyword evidence="2" id="KW-0862">Zinc</keyword>
<dbReference type="AlphaFoldDB" id="A0A3M8CT84"/>
<dbReference type="GO" id="GO:0008237">
    <property type="term" value="F:metallopeptidase activity"/>
    <property type="evidence" value="ECO:0007669"/>
    <property type="project" value="InterPro"/>
</dbReference>
<evidence type="ECO:0000259" key="3">
    <source>
        <dbReference type="Pfam" id="PF01433"/>
    </source>
</evidence>
<protein>
    <submittedName>
        <fullName evidence="4">M1 family peptidase</fullName>
    </submittedName>
</protein>
<feature type="active site" description="Proton acceptor" evidence="1">
    <location>
        <position position="349"/>
    </location>
</feature>
<dbReference type="Proteomes" id="UP000269573">
    <property type="component" value="Unassembled WGS sequence"/>
</dbReference>
<dbReference type="GO" id="GO:0008270">
    <property type="term" value="F:zinc ion binding"/>
    <property type="evidence" value="ECO:0007669"/>
    <property type="project" value="InterPro"/>
</dbReference>
<feature type="binding site" evidence="2">
    <location>
        <position position="371"/>
    </location>
    <ligand>
        <name>Zn(2+)</name>
        <dbReference type="ChEBI" id="CHEBI:29105"/>
        <note>catalytic</note>
    </ligand>
</feature>
<dbReference type="InterPro" id="IPR034015">
    <property type="entry name" value="M1_LTA4H"/>
</dbReference>
<feature type="domain" description="Peptidase M1 membrane alanine aminopeptidase" evidence="3">
    <location>
        <begin position="290"/>
        <end position="491"/>
    </location>
</feature>
<feature type="binding site" evidence="2">
    <location>
        <position position="348"/>
    </location>
    <ligand>
        <name>Zn(2+)</name>
        <dbReference type="ChEBI" id="CHEBI:29105"/>
        <note>catalytic</note>
    </ligand>
</feature>
<feature type="active site" description="Proton donor" evidence="1">
    <location>
        <position position="432"/>
    </location>
</feature>
<comment type="caution">
    <text evidence="4">The sequence shown here is derived from an EMBL/GenBank/DDBJ whole genome shotgun (WGS) entry which is preliminary data.</text>
</comment>